<accession>A0A0D2CAT5</accession>
<keyword evidence="2" id="KW-0812">Transmembrane</keyword>
<feature type="region of interest" description="Disordered" evidence="1">
    <location>
        <begin position="155"/>
        <end position="209"/>
    </location>
</feature>
<dbReference type="HOGENOM" id="CLU_1120204_0_0_1"/>
<feature type="transmembrane region" description="Helical" evidence="2">
    <location>
        <begin position="31"/>
        <end position="50"/>
    </location>
</feature>
<evidence type="ECO:0000256" key="1">
    <source>
        <dbReference type="SAM" id="MobiDB-lite"/>
    </source>
</evidence>
<keyword evidence="2" id="KW-1133">Transmembrane helix</keyword>
<dbReference type="EMBL" id="KN847492">
    <property type="protein sequence ID" value="KIW20689.1"/>
    <property type="molecule type" value="Genomic_DNA"/>
</dbReference>
<sequence length="250" mass="25278">MARLANLFLALTLLVLPGVLAYDVNAFSLTAAVAMVPGFLAPAVSAYVVPPGGFNRLAPRKKNDDKKKGADAAAANATDAAAIDAATQAAVSVNETAAAANVTDAATVEAECVSAAMAAALNQTSAVDQATSDAIAAACGANVTDVQSAVANATATDAANATSTDTATADNSTSTDTSSNSNKSDGKTRKDKTSNKDTGNGNGNGGNNNLIDEIVSIIDGFVNKREAEAQAKKANVVRRRAARQYHERAF</sequence>
<protein>
    <submittedName>
        <fullName evidence="4">Uncharacterized protein</fullName>
    </submittedName>
</protein>
<feature type="compositionally biased region" description="Low complexity" evidence="1">
    <location>
        <begin position="155"/>
        <end position="183"/>
    </location>
</feature>
<dbReference type="VEuPathDB" id="FungiDB:PV08_01266"/>
<evidence type="ECO:0000256" key="3">
    <source>
        <dbReference type="SAM" id="SignalP"/>
    </source>
</evidence>
<dbReference type="AlphaFoldDB" id="A0A0D2CAT5"/>
<organism evidence="4 5">
    <name type="scientific">Exophiala spinifera</name>
    <dbReference type="NCBI Taxonomy" id="91928"/>
    <lineage>
        <taxon>Eukaryota</taxon>
        <taxon>Fungi</taxon>
        <taxon>Dikarya</taxon>
        <taxon>Ascomycota</taxon>
        <taxon>Pezizomycotina</taxon>
        <taxon>Eurotiomycetes</taxon>
        <taxon>Chaetothyriomycetidae</taxon>
        <taxon>Chaetothyriales</taxon>
        <taxon>Herpotrichiellaceae</taxon>
        <taxon>Exophiala</taxon>
    </lineage>
</organism>
<evidence type="ECO:0000256" key="2">
    <source>
        <dbReference type="SAM" id="Phobius"/>
    </source>
</evidence>
<keyword evidence="3" id="KW-0732">Signal</keyword>
<dbReference type="RefSeq" id="XP_016240905.1">
    <property type="nucleotide sequence ID" value="XM_016375629.1"/>
</dbReference>
<evidence type="ECO:0000313" key="5">
    <source>
        <dbReference type="Proteomes" id="UP000053328"/>
    </source>
</evidence>
<proteinExistence type="predicted"/>
<feature type="chain" id="PRO_5002255077" evidence="3">
    <location>
        <begin position="22"/>
        <end position="250"/>
    </location>
</feature>
<keyword evidence="5" id="KW-1185">Reference proteome</keyword>
<gene>
    <name evidence="4" type="ORF">PV08_01266</name>
</gene>
<reference evidence="4 5" key="1">
    <citation type="submission" date="2015-01" db="EMBL/GenBank/DDBJ databases">
        <title>The Genome Sequence of Exophiala spinifera CBS89968.</title>
        <authorList>
            <consortium name="The Broad Institute Genomics Platform"/>
            <person name="Cuomo C."/>
            <person name="de Hoog S."/>
            <person name="Gorbushina A."/>
            <person name="Stielow B."/>
            <person name="Teixiera M."/>
            <person name="Abouelleil A."/>
            <person name="Chapman S.B."/>
            <person name="Priest M."/>
            <person name="Young S.K."/>
            <person name="Wortman J."/>
            <person name="Nusbaum C."/>
            <person name="Birren B."/>
        </authorList>
    </citation>
    <scope>NUCLEOTIDE SEQUENCE [LARGE SCALE GENOMIC DNA]</scope>
    <source>
        <strain evidence="4 5">CBS 89968</strain>
    </source>
</reference>
<feature type="compositionally biased region" description="Basic and acidic residues" evidence="1">
    <location>
        <begin position="184"/>
        <end position="195"/>
    </location>
</feature>
<feature type="signal peptide" evidence="3">
    <location>
        <begin position="1"/>
        <end position="21"/>
    </location>
</feature>
<dbReference type="Proteomes" id="UP000053328">
    <property type="component" value="Unassembled WGS sequence"/>
</dbReference>
<evidence type="ECO:0000313" key="4">
    <source>
        <dbReference type="EMBL" id="KIW20689.1"/>
    </source>
</evidence>
<keyword evidence="2" id="KW-0472">Membrane</keyword>
<dbReference type="OrthoDB" id="10674706at2759"/>
<name>A0A0D2CAT5_9EURO</name>
<dbReference type="GeneID" id="27328349"/>